<dbReference type="InterPro" id="IPR012729">
    <property type="entry name" value="ThiF_fam2"/>
</dbReference>
<proteinExistence type="predicted"/>
<accession>A0A1M5B728</accession>
<dbReference type="Gene3D" id="3.40.50.720">
    <property type="entry name" value="NAD(P)-binding Rossmann-like Domain"/>
    <property type="match status" value="1"/>
</dbReference>
<dbReference type="Proteomes" id="UP000184245">
    <property type="component" value="Unassembled WGS sequence"/>
</dbReference>
<dbReference type="GO" id="GO:0016779">
    <property type="term" value="F:nucleotidyltransferase activity"/>
    <property type="evidence" value="ECO:0007669"/>
    <property type="project" value="UniProtKB-KW"/>
</dbReference>
<evidence type="ECO:0000313" key="4">
    <source>
        <dbReference type="Proteomes" id="UP000184245"/>
    </source>
</evidence>
<dbReference type="Pfam" id="PF00899">
    <property type="entry name" value="ThiF"/>
    <property type="match status" value="1"/>
</dbReference>
<dbReference type="InterPro" id="IPR000594">
    <property type="entry name" value="ThiF_NAD_FAD-bd"/>
</dbReference>
<keyword evidence="4" id="KW-1185">Reference proteome</keyword>
<dbReference type="NCBIfam" id="NF006395">
    <property type="entry name" value="PRK08644.1"/>
    <property type="match status" value="1"/>
</dbReference>
<dbReference type="InterPro" id="IPR035985">
    <property type="entry name" value="Ubiquitin-activating_enz"/>
</dbReference>
<gene>
    <name evidence="3" type="ORF">SAMN02745158_03512</name>
</gene>
<keyword evidence="3" id="KW-0808">Transferase</keyword>
<organism evidence="3 4">
    <name type="scientific">Lactonifactor longoviformis DSM 17459</name>
    <dbReference type="NCBI Taxonomy" id="1122155"/>
    <lineage>
        <taxon>Bacteria</taxon>
        <taxon>Bacillati</taxon>
        <taxon>Bacillota</taxon>
        <taxon>Clostridia</taxon>
        <taxon>Eubacteriales</taxon>
        <taxon>Clostridiaceae</taxon>
        <taxon>Lactonifactor</taxon>
    </lineage>
</organism>
<sequence length="267" mass="28953">MRVVLNGEERELPACTLEQLQKELGRADDITIVNGYCTSGVYSVQPGDEIFFVSRGSMPKPGELETMMAARHTPGVHRKVKKGRVGIAGLGGLGSHIAVMLARTGVGHLLLVDFDVVEPSNLNRQNYMISHLGMKKTEALKMQIGQINPYIEVETIDVKIDAENAKGIFQGCQVICEAFDAPETKAEFTAVILEKLPGTYLVGASGMAGYASANAIHTEKRMERYFLCGDQTSGAAPGQGLMAPRVQICAGHQANMVLRLLLELHEE</sequence>
<dbReference type="PANTHER" id="PTHR43267:SF3">
    <property type="entry name" value="THIF PROTEIN"/>
    <property type="match status" value="1"/>
</dbReference>
<reference evidence="3 4" key="1">
    <citation type="submission" date="2016-11" db="EMBL/GenBank/DDBJ databases">
        <authorList>
            <person name="Jaros S."/>
            <person name="Januszkiewicz K."/>
            <person name="Wedrychowicz H."/>
        </authorList>
    </citation>
    <scope>NUCLEOTIDE SEQUENCE [LARGE SCALE GENOMIC DNA]</scope>
    <source>
        <strain evidence="3 4">DSM 17459</strain>
    </source>
</reference>
<dbReference type="AlphaFoldDB" id="A0A1M5B728"/>
<dbReference type="SUPFAM" id="SSF69572">
    <property type="entry name" value="Activating enzymes of the ubiquitin-like proteins"/>
    <property type="match status" value="1"/>
</dbReference>
<dbReference type="NCBIfam" id="TIGR02354">
    <property type="entry name" value="thiF_fam2"/>
    <property type="match status" value="1"/>
</dbReference>
<evidence type="ECO:0000313" key="3">
    <source>
        <dbReference type="EMBL" id="SHF38107.1"/>
    </source>
</evidence>
<dbReference type="GO" id="GO:0061503">
    <property type="term" value="F:tRNA threonylcarbamoyladenosine dehydratase"/>
    <property type="evidence" value="ECO:0007669"/>
    <property type="project" value="TreeGrafter"/>
</dbReference>
<dbReference type="InterPro" id="IPR045886">
    <property type="entry name" value="ThiF/MoeB/HesA"/>
</dbReference>
<dbReference type="PANTHER" id="PTHR43267">
    <property type="entry name" value="TRNA THREONYLCARBAMOYLADENOSINE DEHYDRATASE"/>
    <property type="match status" value="1"/>
</dbReference>
<evidence type="ECO:0000259" key="1">
    <source>
        <dbReference type="Pfam" id="PF00899"/>
    </source>
</evidence>
<dbReference type="STRING" id="1122155.SAMN02745158_03512"/>
<dbReference type="CDD" id="cd01487">
    <property type="entry name" value="E1_ThiF_like"/>
    <property type="match status" value="1"/>
</dbReference>
<name>A0A1M5B728_9CLOT</name>
<dbReference type="EMBL" id="FQVI01000024">
    <property type="protein sequence ID" value="SHF38107.1"/>
    <property type="molecule type" value="Genomic_DNA"/>
</dbReference>
<evidence type="ECO:0000259" key="2">
    <source>
        <dbReference type="Pfam" id="PF14453"/>
    </source>
</evidence>
<dbReference type="GO" id="GO:0061504">
    <property type="term" value="P:cyclic threonylcarbamoyladenosine biosynthetic process"/>
    <property type="evidence" value="ECO:0007669"/>
    <property type="project" value="TreeGrafter"/>
</dbReference>
<dbReference type="OrthoDB" id="9804286at2"/>
<dbReference type="InterPro" id="IPR032726">
    <property type="entry name" value="ThiS-like_dom"/>
</dbReference>
<dbReference type="GO" id="GO:0008641">
    <property type="term" value="F:ubiquitin-like modifier activating enzyme activity"/>
    <property type="evidence" value="ECO:0007669"/>
    <property type="project" value="InterPro"/>
</dbReference>
<keyword evidence="3" id="KW-0548">Nucleotidyltransferase</keyword>
<dbReference type="RefSeq" id="WP_072854071.1">
    <property type="nucleotide sequence ID" value="NZ_FQVI01000024.1"/>
</dbReference>
<dbReference type="Pfam" id="PF14453">
    <property type="entry name" value="ThiS-like"/>
    <property type="match status" value="1"/>
</dbReference>
<feature type="domain" description="THIF-type NAD/FAD binding fold" evidence="1">
    <location>
        <begin position="77"/>
        <end position="264"/>
    </location>
</feature>
<feature type="domain" description="ThiS-like ubiquitin" evidence="2">
    <location>
        <begin position="1"/>
        <end position="56"/>
    </location>
</feature>
<protein>
    <submittedName>
        <fullName evidence="3">Sulfur carrier protein ThiS adenylyltransferase</fullName>
    </submittedName>
</protein>